<organism evidence="2 3">
    <name type="scientific">Phyllotreta striolata</name>
    <name type="common">Striped flea beetle</name>
    <name type="synonym">Crioceris striolata</name>
    <dbReference type="NCBI Taxonomy" id="444603"/>
    <lineage>
        <taxon>Eukaryota</taxon>
        <taxon>Metazoa</taxon>
        <taxon>Ecdysozoa</taxon>
        <taxon>Arthropoda</taxon>
        <taxon>Hexapoda</taxon>
        <taxon>Insecta</taxon>
        <taxon>Pterygota</taxon>
        <taxon>Neoptera</taxon>
        <taxon>Endopterygota</taxon>
        <taxon>Coleoptera</taxon>
        <taxon>Polyphaga</taxon>
        <taxon>Cucujiformia</taxon>
        <taxon>Chrysomeloidea</taxon>
        <taxon>Chrysomelidae</taxon>
        <taxon>Galerucinae</taxon>
        <taxon>Alticini</taxon>
        <taxon>Phyllotreta</taxon>
    </lineage>
</organism>
<dbReference type="EMBL" id="OU900099">
    <property type="protein sequence ID" value="CAG9863318.1"/>
    <property type="molecule type" value="Genomic_DNA"/>
</dbReference>
<name>A0A9N9TZ11_PHYSR</name>
<proteinExistence type="predicted"/>
<evidence type="ECO:0000256" key="1">
    <source>
        <dbReference type="SAM" id="MobiDB-lite"/>
    </source>
</evidence>
<dbReference type="AlphaFoldDB" id="A0A9N9TZ11"/>
<evidence type="ECO:0000313" key="3">
    <source>
        <dbReference type="Proteomes" id="UP001153712"/>
    </source>
</evidence>
<gene>
    <name evidence="2" type="ORF">PHYEVI_LOCUS9612</name>
</gene>
<keyword evidence="3" id="KW-1185">Reference proteome</keyword>
<dbReference type="Proteomes" id="UP001153712">
    <property type="component" value="Chromosome 6"/>
</dbReference>
<feature type="compositionally biased region" description="Polar residues" evidence="1">
    <location>
        <begin position="15"/>
        <end position="27"/>
    </location>
</feature>
<accession>A0A9N9TZ11</accession>
<evidence type="ECO:0000313" key="2">
    <source>
        <dbReference type="EMBL" id="CAG9863318.1"/>
    </source>
</evidence>
<dbReference type="OrthoDB" id="17066at2759"/>
<feature type="region of interest" description="Disordered" evidence="1">
    <location>
        <begin position="1"/>
        <end position="30"/>
    </location>
</feature>
<reference evidence="2" key="1">
    <citation type="submission" date="2022-01" db="EMBL/GenBank/DDBJ databases">
        <authorList>
            <person name="King R."/>
        </authorList>
    </citation>
    <scope>NUCLEOTIDE SEQUENCE</scope>
</reference>
<sequence>MQRKSVSPSKFRPLQISQSPVATSPGKNLTGPARVARDITADLFNTVQVWNDNHIKGAQIVRDIALLKGDNLDEYSKGLEDCTNNLHDLVQKLNSCVELFSKYRNQIAALKKVERRNDPLFISLSISDIERLIIVIVEGYLEEFKVNIQCSLVYYYNIYL</sequence>
<protein>
    <submittedName>
        <fullName evidence="2">Uncharacterized protein</fullName>
    </submittedName>
</protein>